<dbReference type="RefSeq" id="WP_016867673.1">
    <property type="nucleotide sequence ID" value="NZ_CAWNVR010000207.1"/>
</dbReference>
<accession>A0A2N6JU62</accession>
<dbReference type="AlphaFoldDB" id="A0A2N6JU62"/>
<organism evidence="1 2">
    <name type="scientific">Fischerella muscicola CCMEE 5323</name>
    <dbReference type="NCBI Taxonomy" id="2019572"/>
    <lineage>
        <taxon>Bacteria</taxon>
        <taxon>Bacillati</taxon>
        <taxon>Cyanobacteriota</taxon>
        <taxon>Cyanophyceae</taxon>
        <taxon>Nostocales</taxon>
        <taxon>Hapalosiphonaceae</taxon>
        <taxon>Fischerella</taxon>
    </lineage>
</organism>
<evidence type="ECO:0000313" key="2">
    <source>
        <dbReference type="Proteomes" id="UP000235036"/>
    </source>
</evidence>
<name>A0A2N6JU62_FISMU</name>
<keyword evidence="2" id="KW-1185">Reference proteome</keyword>
<protein>
    <submittedName>
        <fullName evidence="1">Uncharacterized protein</fullName>
    </submittedName>
</protein>
<dbReference type="EMBL" id="NRQW01000746">
    <property type="protein sequence ID" value="PLZ80645.1"/>
    <property type="molecule type" value="Genomic_DNA"/>
</dbReference>
<proteinExistence type="predicted"/>
<sequence>MRYFLDKRKTAIGDEIGSKITHTYIEIEFPVDDDSSYVIYVIPRNQNSAFVATCWDHTFDKLVSNLDEDTFEMIAETWPTLAALLYNGVKQLYRQGALIVLEDLDDGENKWFVASIAGNISFSSFKDLFNERMQEVTQLVLARTIQLSRELNENQPNMLNAISNGFMKGVGTAVLAGVASFLGIDPSDA</sequence>
<reference evidence="1 2" key="1">
    <citation type="submission" date="2017-08" db="EMBL/GenBank/DDBJ databases">
        <title>Genomes of Fischerella (Mastigocladus) sp. strains.</title>
        <authorList>
            <person name="Miller S.R."/>
        </authorList>
    </citation>
    <scope>NUCLEOTIDE SEQUENCE [LARGE SCALE GENOMIC DNA]</scope>
    <source>
        <strain evidence="1 2">CCMEE 5323</strain>
    </source>
</reference>
<dbReference type="Proteomes" id="UP000235036">
    <property type="component" value="Unassembled WGS sequence"/>
</dbReference>
<comment type="caution">
    <text evidence="1">The sequence shown here is derived from an EMBL/GenBank/DDBJ whole genome shotgun (WGS) entry which is preliminary data.</text>
</comment>
<gene>
    <name evidence="1" type="ORF">CEN44_29375</name>
</gene>
<evidence type="ECO:0000313" key="1">
    <source>
        <dbReference type="EMBL" id="PLZ80645.1"/>
    </source>
</evidence>